<evidence type="ECO:0000256" key="1">
    <source>
        <dbReference type="SAM" id="MobiDB-lite"/>
    </source>
</evidence>
<reference evidence="2 3" key="1">
    <citation type="submission" date="2019-03" db="EMBL/GenBank/DDBJ databases">
        <title>First draft genome of Liparis tanakae, snailfish: a comprehensive survey of snailfish specific genes.</title>
        <authorList>
            <person name="Kim W."/>
            <person name="Song I."/>
            <person name="Jeong J.-H."/>
            <person name="Kim D."/>
            <person name="Kim S."/>
            <person name="Ryu S."/>
            <person name="Song J.Y."/>
            <person name="Lee S.K."/>
        </authorList>
    </citation>
    <scope>NUCLEOTIDE SEQUENCE [LARGE SCALE GENOMIC DNA]</scope>
    <source>
        <tissue evidence="2">Muscle</tissue>
    </source>
</reference>
<name>A0A4Z2HEZ5_9TELE</name>
<sequence length="211" mass="23154">MAGNKPICHVCSAQQTPASLPGLMRVSCRLEAKQARSELLRYRFMSKVDSSWYTWLREKTRPCVSPPTAATFDGTVSPSPPCNPAAEAEAGAAAARARHSQRGVLYRDLCAREQEEEERKLWAWFRVHGSLWPVSEQKQSAESSPPLHSSSEDTDRERLRADGGGGPFASSLLTERGGSDGVPRIDWMVKLEIGPDEHLLPLSSALLILAS</sequence>
<dbReference type="AlphaFoldDB" id="A0A4Z2HEZ5"/>
<dbReference type="Proteomes" id="UP000314294">
    <property type="component" value="Unassembled WGS sequence"/>
</dbReference>
<accession>A0A4Z2HEZ5</accession>
<keyword evidence="3" id="KW-1185">Reference proteome</keyword>
<feature type="compositionally biased region" description="Low complexity" evidence="1">
    <location>
        <begin position="140"/>
        <end position="149"/>
    </location>
</feature>
<organism evidence="2 3">
    <name type="scientific">Liparis tanakae</name>
    <name type="common">Tanaka's snailfish</name>
    <dbReference type="NCBI Taxonomy" id="230148"/>
    <lineage>
        <taxon>Eukaryota</taxon>
        <taxon>Metazoa</taxon>
        <taxon>Chordata</taxon>
        <taxon>Craniata</taxon>
        <taxon>Vertebrata</taxon>
        <taxon>Euteleostomi</taxon>
        <taxon>Actinopterygii</taxon>
        <taxon>Neopterygii</taxon>
        <taxon>Teleostei</taxon>
        <taxon>Neoteleostei</taxon>
        <taxon>Acanthomorphata</taxon>
        <taxon>Eupercaria</taxon>
        <taxon>Perciformes</taxon>
        <taxon>Cottioidei</taxon>
        <taxon>Cottales</taxon>
        <taxon>Liparidae</taxon>
        <taxon>Liparis</taxon>
    </lineage>
</organism>
<proteinExistence type="predicted"/>
<comment type="caution">
    <text evidence="2">The sequence shown here is derived from an EMBL/GenBank/DDBJ whole genome shotgun (WGS) entry which is preliminary data.</text>
</comment>
<feature type="compositionally biased region" description="Basic and acidic residues" evidence="1">
    <location>
        <begin position="150"/>
        <end position="161"/>
    </location>
</feature>
<evidence type="ECO:0000313" key="2">
    <source>
        <dbReference type="EMBL" id="TNN63352.1"/>
    </source>
</evidence>
<protein>
    <submittedName>
        <fullName evidence="2">Uncharacterized protein</fullName>
    </submittedName>
</protein>
<dbReference type="EMBL" id="SRLO01000275">
    <property type="protein sequence ID" value="TNN63352.1"/>
    <property type="molecule type" value="Genomic_DNA"/>
</dbReference>
<evidence type="ECO:0000313" key="3">
    <source>
        <dbReference type="Proteomes" id="UP000314294"/>
    </source>
</evidence>
<gene>
    <name evidence="2" type="ORF">EYF80_026454</name>
</gene>
<feature type="region of interest" description="Disordered" evidence="1">
    <location>
        <begin position="136"/>
        <end position="177"/>
    </location>
</feature>